<evidence type="ECO:0000256" key="1">
    <source>
        <dbReference type="SAM" id="MobiDB-lite"/>
    </source>
</evidence>
<proteinExistence type="predicted"/>
<name>A0A381NHZ8_9ZZZZ</name>
<dbReference type="EMBL" id="UINC01000317">
    <property type="protein sequence ID" value="SUZ53163.1"/>
    <property type="molecule type" value="Genomic_DNA"/>
</dbReference>
<reference evidence="2" key="1">
    <citation type="submission" date="2018-05" db="EMBL/GenBank/DDBJ databases">
        <authorList>
            <person name="Lanie J.A."/>
            <person name="Ng W.-L."/>
            <person name="Kazmierczak K.M."/>
            <person name="Andrzejewski T.M."/>
            <person name="Davidsen T.M."/>
            <person name="Wayne K.J."/>
            <person name="Tettelin H."/>
            <person name="Glass J.I."/>
            <person name="Rusch D."/>
            <person name="Podicherti R."/>
            <person name="Tsui H.-C.T."/>
            <person name="Winkler M.E."/>
        </authorList>
    </citation>
    <scope>NUCLEOTIDE SEQUENCE</scope>
</reference>
<feature type="region of interest" description="Disordered" evidence="1">
    <location>
        <begin position="102"/>
        <end position="151"/>
    </location>
</feature>
<gene>
    <name evidence="2" type="ORF">METZ01_LOCUS6017</name>
</gene>
<sequence>MPREMLKLRKGDVALKIRSDGTMELAGTSDKPMMDSKGNINPVILFSAAWAKKDPDLMHNLIVNFQNCVREGYFGEEAKNDFTKMEAAAKAALDKDKTVGKAKIEEPVLDPDTKPSLGNEFETHSDAASGAVTFEQPKPYDKDDMLKGRDS</sequence>
<organism evidence="2">
    <name type="scientific">marine metagenome</name>
    <dbReference type="NCBI Taxonomy" id="408172"/>
    <lineage>
        <taxon>unclassified sequences</taxon>
        <taxon>metagenomes</taxon>
        <taxon>ecological metagenomes</taxon>
    </lineage>
</organism>
<dbReference type="AlphaFoldDB" id="A0A381NHZ8"/>
<accession>A0A381NHZ8</accession>
<feature type="compositionally biased region" description="Basic and acidic residues" evidence="1">
    <location>
        <begin position="138"/>
        <end position="151"/>
    </location>
</feature>
<evidence type="ECO:0000313" key="2">
    <source>
        <dbReference type="EMBL" id="SUZ53163.1"/>
    </source>
</evidence>
<protein>
    <submittedName>
        <fullName evidence="2">Uncharacterized protein</fullName>
    </submittedName>
</protein>